<feature type="transmembrane region" description="Helical" evidence="7">
    <location>
        <begin position="60"/>
        <end position="80"/>
    </location>
</feature>
<dbReference type="PROSITE" id="PS00395">
    <property type="entry name" value="ALANINE_RACEMASE"/>
    <property type="match status" value="1"/>
</dbReference>
<evidence type="ECO:0000256" key="2">
    <source>
        <dbReference type="ARBA" id="ARBA00022898"/>
    </source>
</evidence>
<dbReference type="HAMAP" id="MF_01201">
    <property type="entry name" value="Ala_racemase"/>
    <property type="match status" value="1"/>
</dbReference>
<dbReference type="NCBIfam" id="TIGR00492">
    <property type="entry name" value="alr"/>
    <property type="match status" value="1"/>
</dbReference>
<dbReference type="PRINTS" id="PR00992">
    <property type="entry name" value="ALARACEMASE"/>
</dbReference>
<dbReference type="GO" id="GO:0008784">
    <property type="term" value="F:alanine racemase activity"/>
    <property type="evidence" value="ECO:0007669"/>
    <property type="project" value="UniProtKB-UniRule"/>
</dbReference>
<keyword evidence="7" id="KW-1133">Transmembrane helix</keyword>
<feature type="active site" description="Proton acceptor; specific for D-alanine" evidence="4">
    <location>
        <position position="122"/>
    </location>
</feature>
<reference evidence="9" key="1">
    <citation type="submission" date="2020-09" db="EMBL/GenBank/DDBJ databases">
        <title>New species isolated from human feces.</title>
        <authorList>
            <person name="Kitahara M."/>
            <person name="Shigeno Y."/>
            <person name="Shime M."/>
            <person name="Matsumoto Y."/>
            <person name="Nakamura S."/>
            <person name="Motooka D."/>
            <person name="Fukuoka S."/>
            <person name="Nishikawa H."/>
            <person name="Benno Y."/>
        </authorList>
    </citation>
    <scope>NUCLEOTIDE SEQUENCE</scope>
    <source>
        <strain evidence="9">MM59</strain>
    </source>
</reference>
<dbReference type="NCBIfam" id="NF033131">
    <property type="entry name" value="vanT-G-Cterm"/>
    <property type="match status" value="1"/>
</dbReference>
<keyword evidence="7" id="KW-0472">Membrane</keyword>
<comment type="pathway">
    <text evidence="4">Amino-acid biosynthesis; D-alanine biosynthesis; D-alanine from L-alanine: step 1/1.</text>
</comment>
<evidence type="ECO:0000259" key="8">
    <source>
        <dbReference type="SMART" id="SM01005"/>
    </source>
</evidence>
<gene>
    <name evidence="9" type="ORF">MM59RIKEN_12810</name>
</gene>
<evidence type="ECO:0000256" key="5">
    <source>
        <dbReference type="PIRSR" id="PIRSR600821-50"/>
    </source>
</evidence>
<dbReference type="InterPro" id="IPR020622">
    <property type="entry name" value="Ala_racemase_pyridoxalP-BS"/>
</dbReference>
<keyword evidence="7" id="KW-0812">Transmembrane</keyword>
<dbReference type="PANTHER" id="PTHR30511:SF0">
    <property type="entry name" value="ALANINE RACEMASE, CATABOLIC-RELATED"/>
    <property type="match status" value="1"/>
</dbReference>
<evidence type="ECO:0000256" key="7">
    <source>
        <dbReference type="SAM" id="Phobius"/>
    </source>
</evidence>
<keyword evidence="3 4" id="KW-0413">Isomerase</keyword>
<dbReference type="Proteomes" id="UP000679848">
    <property type="component" value="Chromosome"/>
</dbReference>
<comment type="similarity">
    <text evidence="4">Belongs to the alanine racemase family.</text>
</comment>
<proteinExistence type="inferred from homology"/>
<dbReference type="SUPFAM" id="SSF51419">
    <property type="entry name" value="PLP-binding barrel"/>
    <property type="match status" value="1"/>
</dbReference>
<feature type="transmembrane region" description="Helical" evidence="7">
    <location>
        <begin position="12"/>
        <end position="40"/>
    </location>
</feature>
<name>A0A810QCR6_9FIRM</name>
<dbReference type="GO" id="GO:0005829">
    <property type="term" value="C:cytosol"/>
    <property type="evidence" value="ECO:0007669"/>
    <property type="project" value="TreeGrafter"/>
</dbReference>
<evidence type="ECO:0000256" key="6">
    <source>
        <dbReference type="PIRSR" id="PIRSR600821-52"/>
    </source>
</evidence>
<comment type="cofactor">
    <cofactor evidence="1 4 5">
        <name>pyridoxal 5'-phosphate</name>
        <dbReference type="ChEBI" id="CHEBI:597326"/>
    </cofactor>
</comment>
<dbReference type="GO" id="GO:0030170">
    <property type="term" value="F:pyridoxal phosphate binding"/>
    <property type="evidence" value="ECO:0007669"/>
    <property type="project" value="UniProtKB-UniRule"/>
</dbReference>
<organism evidence="9 10">
    <name type="scientific">Pusillibacter faecalis</name>
    <dbReference type="NCBI Taxonomy" id="2714358"/>
    <lineage>
        <taxon>Bacteria</taxon>
        <taxon>Bacillati</taxon>
        <taxon>Bacillota</taxon>
        <taxon>Clostridia</taxon>
        <taxon>Eubacteriales</taxon>
        <taxon>Oscillospiraceae</taxon>
        <taxon>Pusillibacter</taxon>
    </lineage>
</organism>
<dbReference type="InterPro" id="IPR029066">
    <property type="entry name" value="PLP-binding_barrel"/>
</dbReference>
<dbReference type="SUPFAM" id="SSF50621">
    <property type="entry name" value="Alanine racemase C-terminal domain-like"/>
    <property type="match status" value="1"/>
</dbReference>
<feature type="binding site" evidence="4 6">
    <location>
        <position position="216"/>
    </location>
    <ligand>
        <name>substrate</name>
    </ligand>
</feature>
<dbReference type="SMART" id="SM01005">
    <property type="entry name" value="Ala_racemase_C"/>
    <property type="match status" value="1"/>
</dbReference>
<dbReference type="EMBL" id="AP023420">
    <property type="protein sequence ID" value="BCK83962.1"/>
    <property type="molecule type" value="Genomic_DNA"/>
</dbReference>
<dbReference type="Pfam" id="PF01168">
    <property type="entry name" value="Ala_racemase_N"/>
    <property type="match status" value="1"/>
</dbReference>
<dbReference type="AlphaFoldDB" id="A0A810QCR6"/>
<dbReference type="KEGG" id="pfaa:MM59RIKEN_12810"/>
<dbReference type="Gene3D" id="2.40.37.10">
    <property type="entry name" value="Lyase, Ornithine Decarboxylase, Chain A, domain 1"/>
    <property type="match status" value="1"/>
</dbReference>
<keyword evidence="10" id="KW-1185">Reference proteome</keyword>
<dbReference type="RefSeq" id="WP_187027867.1">
    <property type="nucleotide sequence ID" value="NZ_AP023420.1"/>
</dbReference>
<feature type="binding site" evidence="4 6">
    <location>
        <position position="395"/>
    </location>
    <ligand>
        <name>substrate</name>
    </ligand>
</feature>
<evidence type="ECO:0000256" key="1">
    <source>
        <dbReference type="ARBA" id="ARBA00001933"/>
    </source>
</evidence>
<dbReference type="Gene3D" id="3.20.20.10">
    <property type="entry name" value="Alanine racemase"/>
    <property type="match status" value="1"/>
</dbReference>
<accession>A0A810QCR6</accession>
<feature type="active site" description="Proton acceptor; specific for L-alanine" evidence="4">
    <location>
        <position position="346"/>
    </location>
</feature>
<evidence type="ECO:0000256" key="3">
    <source>
        <dbReference type="ARBA" id="ARBA00023235"/>
    </source>
</evidence>
<comment type="function">
    <text evidence="4">Catalyzes the interconversion of L-alanine and D-alanine. May also act on other amino acids.</text>
</comment>
<dbReference type="EC" id="5.1.1.1" evidence="4"/>
<keyword evidence="2 4" id="KW-0663">Pyridoxal phosphate</keyword>
<feature type="modified residue" description="N6-(pyridoxal phosphate)lysine" evidence="4 5">
    <location>
        <position position="122"/>
    </location>
</feature>
<sequence>MNGRAPCAALDHLLVAVLVVVSLTSPLASLTYLLYAGYIVLVRGASRLLGMERLLAENCLGHFFAVLCLGLALSGLLLILRPRPLSPTVRAWREVDLDALRHNAAVLQAVLSPGQKLMAVVKADAYGHGAVQTARCLQRGGVRAFAVACLSEGIALRRAGIQGTILILGYTPPEAVPLLRRWRLTQAVADEAHGHALAAQGRPVRVHLALDTGMHRLGIPPEDHGAIRRLFSEKHLVIRGVFSHLCVSDDLQQSSYTQLQLDRFYDALSWMRISDLDPGDTHIQASYGILNLPPQPCRYARAGILLYGVRSGGEPTAFWPDLRPALSLRARVATVRRLNAGESAGYGLAFRVDRPTVLAVITIGYGDGLPRELSQRGGAVLIRGRRCPLAGRMCMDQLFADVTELPEVHPGDRATIIGSDGTSVIPAEEPASLCGTITNELLSALSRRLPLVYVDGRSP</sequence>
<evidence type="ECO:0000313" key="9">
    <source>
        <dbReference type="EMBL" id="BCK83962.1"/>
    </source>
</evidence>
<feature type="domain" description="Alanine racemase C-terminal" evidence="8">
    <location>
        <begin position="325"/>
        <end position="454"/>
    </location>
</feature>
<dbReference type="UniPathway" id="UPA00042">
    <property type="reaction ID" value="UER00497"/>
</dbReference>
<dbReference type="PANTHER" id="PTHR30511">
    <property type="entry name" value="ALANINE RACEMASE"/>
    <property type="match status" value="1"/>
</dbReference>
<dbReference type="InterPro" id="IPR011079">
    <property type="entry name" value="Ala_racemase_C"/>
</dbReference>
<evidence type="ECO:0000313" key="10">
    <source>
        <dbReference type="Proteomes" id="UP000679848"/>
    </source>
</evidence>
<evidence type="ECO:0000256" key="4">
    <source>
        <dbReference type="HAMAP-Rule" id="MF_01201"/>
    </source>
</evidence>
<dbReference type="InterPro" id="IPR001608">
    <property type="entry name" value="Ala_racemase_N"/>
</dbReference>
<comment type="catalytic activity">
    <reaction evidence="4">
        <text>L-alanine = D-alanine</text>
        <dbReference type="Rhea" id="RHEA:20249"/>
        <dbReference type="ChEBI" id="CHEBI:57416"/>
        <dbReference type="ChEBI" id="CHEBI:57972"/>
        <dbReference type="EC" id="5.1.1.1"/>
    </reaction>
</comment>
<dbReference type="InterPro" id="IPR000821">
    <property type="entry name" value="Ala_racemase"/>
</dbReference>
<dbReference type="InterPro" id="IPR009006">
    <property type="entry name" value="Ala_racemase/Decarboxylase_C"/>
</dbReference>
<dbReference type="FunFam" id="3.20.20.10:FF:000002">
    <property type="entry name" value="Alanine racemase"/>
    <property type="match status" value="1"/>
</dbReference>
<protein>
    <recommendedName>
        <fullName evidence="4">Alanine racemase</fullName>
        <ecNumber evidence="4">5.1.1.1</ecNumber>
    </recommendedName>
</protein>
<dbReference type="GO" id="GO:0030632">
    <property type="term" value="P:D-alanine biosynthetic process"/>
    <property type="evidence" value="ECO:0007669"/>
    <property type="project" value="UniProtKB-UniRule"/>
</dbReference>
<dbReference type="Pfam" id="PF00842">
    <property type="entry name" value="Ala_racemase_C"/>
    <property type="match status" value="1"/>
</dbReference>